<dbReference type="EMBL" id="JBHRSV010000028">
    <property type="protein sequence ID" value="MFC2927187.1"/>
    <property type="molecule type" value="Genomic_DNA"/>
</dbReference>
<dbReference type="RefSeq" id="WP_343163171.1">
    <property type="nucleotide sequence ID" value="NZ_JBHRSV010000028.1"/>
</dbReference>
<evidence type="ECO:0000256" key="1">
    <source>
        <dbReference type="SAM" id="SignalP"/>
    </source>
</evidence>
<keyword evidence="1" id="KW-0732">Signal</keyword>
<gene>
    <name evidence="2" type="ORF">ACFOOR_13810</name>
</gene>
<protein>
    <recommendedName>
        <fullName evidence="4">SRCR domain-containing protein</fullName>
    </recommendedName>
</protein>
<evidence type="ECO:0000313" key="3">
    <source>
        <dbReference type="Proteomes" id="UP001595379"/>
    </source>
</evidence>
<keyword evidence="3" id="KW-1185">Reference proteome</keyword>
<organism evidence="2 3">
    <name type="scientific">Hyphobacterium vulgare</name>
    <dbReference type="NCBI Taxonomy" id="1736751"/>
    <lineage>
        <taxon>Bacteria</taxon>
        <taxon>Pseudomonadati</taxon>
        <taxon>Pseudomonadota</taxon>
        <taxon>Alphaproteobacteria</taxon>
        <taxon>Maricaulales</taxon>
        <taxon>Maricaulaceae</taxon>
        <taxon>Hyphobacterium</taxon>
    </lineage>
</organism>
<evidence type="ECO:0008006" key="4">
    <source>
        <dbReference type="Google" id="ProtNLM"/>
    </source>
</evidence>
<proteinExistence type="predicted"/>
<sequence>MRVSARHAFMAVLFGAALIGSPVGMPEAAAIGGGSSGGGSGGGCGTTCGGGGGHGGGGGSCGSGCGGGGHRVRPPNITIHGPRINIGVNVNTNVSVNTNVNVNANANAGAGAGAGASGGATAIAIGGGGGGSFGAPPPATAITGLTLAGVIETEMVAEERTRILEEWRVIRAVCMDDRGTPHPASRPDPEERVAPDWDGEIFRCVAGTWMQVTIGWRVDGSDVWDEAFTMACERGEALRHQPGGRVYCATEEPRRNCNERSLLRQYGPGVRVVYLRREETYTEMVEHRREVSSGTNMTLMLDGGVGGYR</sequence>
<accession>A0ABV7A0L1</accession>
<feature type="chain" id="PRO_5046712524" description="SRCR domain-containing protein" evidence="1">
    <location>
        <begin position="20"/>
        <end position="309"/>
    </location>
</feature>
<feature type="signal peptide" evidence="1">
    <location>
        <begin position="1"/>
        <end position="19"/>
    </location>
</feature>
<comment type="caution">
    <text evidence="2">The sequence shown here is derived from an EMBL/GenBank/DDBJ whole genome shotgun (WGS) entry which is preliminary data.</text>
</comment>
<reference evidence="3" key="1">
    <citation type="journal article" date="2019" name="Int. J. Syst. Evol. Microbiol.">
        <title>The Global Catalogue of Microorganisms (GCM) 10K type strain sequencing project: providing services to taxonomists for standard genome sequencing and annotation.</title>
        <authorList>
            <consortium name="The Broad Institute Genomics Platform"/>
            <consortium name="The Broad Institute Genome Sequencing Center for Infectious Disease"/>
            <person name="Wu L."/>
            <person name="Ma J."/>
        </authorList>
    </citation>
    <scope>NUCLEOTIDE SEQUENCE [LARGE SCALE GENOMIC DNA]</scope>
    <source>
        <strain evidence="3">KCTC 52487</strain>
    </source>
</reference>
<evidence type="ECO:0000313" key="2">
    <source>
        <dbReference type="EMBL" id="MFC2927187.1"/>
    </source>
</evidence>
<name>A0ABV7A0L1_9PROT</name>
<dbReference type="Proteomes" id="UP001595379">
    <property type="component" value="Unassembled WGS sequence"/>
</dbReference>